<dbReference type="OrthoDB" id="581532at2"/>
<keyword evidence="3" id="KW-1185">Reference proteome</keyword>
<dbReference type="RefSeq" id="WP_093965483.1">
    <property type="nucleotide sequence ID" value="NZ_FXYE01000001.1"/>
</dbReference>
<organism evidence="2 3">
    <name type="scientific">Actibacterium lipolyticum</name>
    <dbReference type="NCBI Taxonomy" id="1524263"/>
    <lineage>
        <taxon>Bacteria</taxon>
        <taxon>Pseudomonadati</taxon>
        <taxon>Pseudomonadota</taxon>
        <taxon>Alphaproteobacteria</taxon>
        <taxon>Rhodobacterales</taxon>
        <taxon>Roseobacteraceae</taxon>
        <taxon>Actibacterium</taxon>
    </lineage>
</organism>
<proteinExistence type="predicted"/>
<dbReference type="GO" id="GO:0003824">
    <property type="term" value="F:catalytic activity"/>
    <property type="evidence" value="ECO:0007669"/>
    <property type="project" value="InterPro"/>
</dbReference>
<feature type="domain" description="MOSC" evidence="1">
    <location>
        <begin position="99"/>
        <end position="244"/>
    </location>
</feature>
<dbReference type="GO" id="GO:0030170">
    <property type="term" value="F:pyridoxal phosphate binding"/>
    <property type="evidence" value="ECO:0007669"/>
    <property type="project" value="InterPro"/>
</dbReference>
<reference evidence="3" key="1">
    <citation type="submission" date="2017-05" db="EMBL/GenBank/DDBJ databases">
        <authorList>
            <person name="Rodrigo-Torres L."/>
            <person name="Arahal R. D."/>
            <person name="Lucena T."/>
        </authorList>
    </citation>
    <scope>NUCLEOTIDE SEQUENCE [LARGE SCALE GENOMIC DNA]</scope>
    <source>
        <strain evidence="3">CECT 8621</strain>
    </source>
</reference>
<dbReference type="AlphaFoldDB" id="A0A238JKR9"/>
<dbReference type="PROSITE" id="PS51340">
    <property type="entry name" value="MOSC"/>
    <property type="match status" value="1"/>
</dbReference>
<dbReference type="InterPro" id="IPR011037">
    <property type="entry name" value="Pyrv_Knase-like_insert_dom_sf"/>
</dbReference>
<dbReference type="SUPFAM" id="SSF50800">
    <property type="entry name" value="PK beta-barrel domain-like"/>
    <property type="match status" value="1"/>
</dbReference>
<dbReference type="Pfam" id="PF03476">
    <property type="entry name" value="MOSC_N"/>
    <property type="match status" value="1"/>
</dbReference>
<name>A0A238JKR9_9RHOB</name>
<protein>
    <submittedName>
        <fullName evidence="2">MOSC domain protein</fullName>
    </submittedName>
</protein>
<evidence type="ECO:0000313" key="3">
    <source>
        <dbReference type="Proteomes" id="UP000202922"/>
    </source>
</evidence>
<dbReference type="InterPro" id="IPR005303">
    <property type="entry name" value="MOCOS_middle"/>
</dbReference>
<dbReference type="GO" id="GO:0030151">
    <property type="term" value="F:molybdenum ion binding"/>
    <property type="evidence" value="ECO:0007669"/>
    <property type="project" value="InterPro"/>
</dbReference>
<evidence type="ECO:0000313" key="2">
    <source>
        <dbReference type="EMBL" id="SMX31003.1"/>
    </source>
</evidence>
<dbReference type="Proteomes" id="UP000202922">
    <property type="component" value="Unassembled WGS sequence"/>
</dbReference>
<dbReference type="InterPro" id="IPR005302">
    <property type="entry name" value="MoCF_Sase_C"/>
</dbReference>
<evidence type="ECO:0000259" key="1">
    <source>
        <dbReference type="PROSITE" id="PS51340"/>
    </source>
</evidence>
<sequence length="244" mass="26640">MERLAQIWRHPIKGIGAEPLKDVALTPNRPLPGDRAWAVLTGDTPDTGEWQPCRNFARGCYAPALMAVRAQSAGDIITLSHPNRPPLSINPRTDGAKLVSWLGPLYPAERPAPRQLIAAPEIGMADADFASVAILSLTSLQALSEKLGKTLDPRRFRGNLWLDGLAPFEELAWVGKTVRIGDVELKVEERIKRCRATEANPETGERDADTLKALRDGWGHTDFGLKATVTIGGTVRLNDMAKVL</sequence>
<dbReference type="Pfam" id="PF03473">
    <property type="entry name" value="MOSC"/>
    <property type="match status" value="1"/>
</dbReference>
<gene>
    <name evidence="2" type="ORF">COL8621_00228</name>
</gene>
<accession>A0A238JKR9</accession>
<dbReference type="Gene3D" id="2.40.33.20">
    <property type="entry name" value="PK beta-barrel domain-like"/>
    <property type="match status" value="1"/>
</dbReference>
<dbReference type="EMBL" id="FXYE01000001">
    <property type="protein sequence ID" value="SMX31003.1"/>
    <property type="molecule type" value="Genomic_DNA"/>
</dbReference>